<reference evidence="3" key="1">
    <citation type="journal article" date="2021" name="PeerJ">
        <title>Extensive microbial diversity within the chicken gut microbiome revealed by metagenomics and culture.</title>
        <authorList>
            <person name="Gilroy R."/>
            <person name="Ravi A."/>
            <person name="Getino M."/>
            <person name="Pursley I."/>
            <person name="Horton D.L."/>
            <person name="Alikhan N.F."/>
            <person name="Baker D."/>
            <person name="Gharbi K."/>
            <person name="Hall N."/>
            <person name="Watson M."/>
            <person name="Adriaenssens E.M."/>
            <person name="Foster-Nyarko E."/>
            <person name="Jarju S."/>
            <person name="Secka A."/>
            <person name="Antonio M."/>
            <person name="Oren A."/>
            <person name="Chaudhuri R.R."/>
            <person name="La Ragione R."/>
            <person name="Hildebrand F."/>
            <person name="Pallen M.J."/>
        </authorList>
    </citation>
    <scope>NUCLEOTIDE SEQUENCE</scope>
    <source>
        <strain evidence="3">ChiHjej13B12-24818</strain>
    </source>
</reference>
<reference evidence="3" key="2">
    <citation type="submission" date="2021-04" db="EMBL/GenBank/DDBJ databases">
        <authorList>
            <person name="Gilroy R."/>
        </authorList>
    </citation>
    <scope>NUCLEOTIDE SEQUENCE</scope>
    <source>
        <strain evidence="3">ChiHjej13B12-24818</strain>
    </source>
</reference>
<name>A0A9D2LCB5_9MICO</name>
<evidence type="ECO:0000256" key="2">
    <source>
        <dbReference type="SAM" id="SignalP"/>
    </source>
</evidence>
<dbReference type="PROSITE" id="PS51257">
    <property type="entry name" value="PROKAR_LIPOPROTEIN"/>
    <property type="match status" value="1"/>
</dbReference>
<proteinExistence type="predicted"/>
<dbReference type="EMBL" id="DWZH01000038">
    <property type="protein sequence ID" value="HJB09915.1"/>
    <property type="molecule type" value="Genomic_DNA"/>
</dbReference>
<gene>
    <name evidence="3" type="ORF">H9786_05215</name>
</gene>
<dbReference type="Proteomes" id="UP000823823">
    <property type="component" value="Unassembled WGS sequence"/>
</dbReference>
<evidence type="ECO:0008006" key="5">
    <source>
        <dbReference type="Google" id="ProtNLM"/>
    </source>
</evidence>
<accession>A0A9D2LCB5</accession>
<comment type="caution">
    <text evidence="3">The sequence shown here is derived from an EMBL/GenBank/DDBJ whole genome shotgun (WGS) entry which is preliminary data.</text>
</comment>
<feature type="region of interest" description="Disordered" evidence="1">
    <location>
        <begin position="28"/>
        <end position="92"/>
    </location>
</feature>
<evidence type="ECO:0000313" key="3">
    <source>
        <dbReference type="EMBL" id="HJB09915.1"/>
    </source>
</evidence>
<evidence type="ECO:0000256" key="1">
    <source>
        <dbReference type="SAM" id="MobiDB-lite"/>
    </source>
</evidence>
<feature type="signal peptide" evidence="2">
    <location>
        <begin position="1"/>
        <end position="27"/>
    </location>
</feature>
<sequence length="196" mass="20436">MHAFVRSVARRTSIGLGALALAVGVAACGGDDGQESAPEQDPGVEESAPEEDEQLDPGDGDEPQSDAGGETDGDSEASDGDGDAEELSEQDLEAAQQRWVDFIGALDEQDAEYACSYLLNPETGQTGDGDAECEAAFEEDVMPQVDGDEFAGLDVSMIDAEDNGDGSVTILLDGQPFPLPLVEGEDGEWYITGPAF</sequence>
<feature type="compositionally biased region" description="Acidic residues" evidence="1">
    <location>
        <begin position="42"/>
        <end position="92"/>
    </location>
</feature>
<dbReference type="AlphaFoldDB" id="A0A9D2LCB5"/>
<keyword evidence="2" id="KW-0732">Signal</keyword>
<organism evidence="3 4">
    <name type="scientific">Candidatus Brachybacterium merdavium</name>
    <dbReference type="NCBI Taxonomy" id="2838513"/>
    <lineage>
        <taxon>Bacteria</taxon>
        <taxon>Bacillati</taxon>
        <taxon>Actinomycetota</taxon>
        <taxon>Actinomycetes</taxon>
        <taxon>Micrococcales</taxon>
        <taxon>Dermabacteraceae</taxon>
        <taxon>Brachybacterium</taxon>
    </lineage>
</organism>
<evidence type="ECO:0000313" key="4">
    <source>
        <dbReference type="Proteomes" id="UP000823823"/>
    </source>
</evidence>
<protein>
    <recommendedName>
        <fullName evidence="5">Secreted protein</fullName>
    </recommendedName>
</protein>
<feature type="chain" id="PRO_5038846720" description="Secreted protein" evidence="2">
    <location>
        <begin position="28"/>
        <end position="196"/>
    </location>
</feature>